<dbReference type="EMBL" id="BAAAHP010000219">
    <property type="protein sequence ID" value="GAA0900503.1"/>
    <property type="molecule type" value="Genomic_DNA"/>
</dbReference>
<proteinExistence type="predicted"/>
<feature type="compositionally biased region" description="Polar residues" evidence="1">
    <location>
        <begin position="15"/>
        <end position="25"/>
    </location>
</feature>
<feature type="compositionally biased region" description="Basic residues" evidence="1">
    <location>
        <begin position="29"/>
        <end position="42"/>
    </location>
</feature>
<dbReference type="Proteomes" id="UP001499967">
    <property type="component" value="Unassembled WGS sequence"/>
</dbReference>
<comment type="caution">
    <text evidence="2">The sequence shown here is derived from an EMBL/GenBank/DDBJ whole genome shotgun (WGS) entry which is preliminary data.</text>
</comment>
<accession>A0ABP3YQL8</accession>
<feature type="region of interest" description="Disordered" evidence="1">
    <location>
        <begin position="1"/>
        <end position="47"/>
    </location>
</feature>
<gene>
    <name evidence="2" type="ORF">GCM10009559_66530</name>
</gene>
<sequence>MTTTGERASRAGSVICSSWNASPQSAAKPRTRSSSRSGRMRRSTVPWRSSAAMPHSISYCHDRWWYGPAVKPTWAIEWSPGCAGRWPRSWPATRHHVRTPEPCSSVLAELECRYGASATTAPSPVSGSLVTSPPRSSTAR</sequence>
<organism evidence="2 3">
    <name type="scientific">Pseudonocardia zijingensis</name>
    <dbReference type="NCBI Taxonomy" id="153376"/>
    <lineage>
        <taxon>Bacteria</taxon>
        <taxon>Bacillati</taxon>
        <taxon>Actinomycetota</taxon>
        <taxon>Actinomycetes</taxon>
        <taxon>Pseudonocardiales</taxon>
        <taxon>Pseudonocardiaceae</taxon>
        <taxon>Pseudonocardia</taxon>
    </lineage>
</organism>
<evidence type="ECO:0000313" key="3">
    <source>
        <dbReference type="Proteomes" id="UP001499967"/>
    </source>
</evidence>
<name>A0ABP3YQL8_9PSEU</name>
<feature type="region of interest" description="Disordered" evidence="1">
    <location>
        <begin position="118"/>
        <end position="140"/>
    </location>
</feature>
<reference evidence="3" key="1">
    <citation type="journal article" date="2019" name="Int. J. Syst. Evol. Microbiol.">
        <title>The Global Catalogue of Microorganisms (GCM) 10K type strain sequencing project: providing services to taxonomists for standard genome sequencing and annotation.</title>
        <authorList>
            <consortium name="The Broad Institute Genomics Platform"/>
            <consortium name="The Broad Institute Genome Sequencing Center for Infectious Disease"/>
            <person name="Wu L."/>
            <person name="Ma J."/>
        </authorList>
    </citation>
    <scope>NUCLEOTIDE SEQUENCE [LARGE SCALE GENOMIC DNA]</scope>
    <source>
        <strain evidence="3">JCM 11117</strain>
    </source>
</reference>
<keyword evidence="3" id="KW-1185">Reference proteome</keyword>
<protein>
    <submittedName>
        <fullName evidence="2">Uncharacterized protein</fullName>
    </submittedName>
</protein>
<evidence type="ECO:0000256" key="1">
    <source>
        <dbReference type="SAM" id="MobiDB-lite"/>
    </source>
</evidence>
<evidence type="ECO:0000313" key="2">
    <source>
        <dbReference type="EMBL" id="GAA0900503.1"/>
    </source>
</evidence>